<keyword evidence="5" id="KW-1185">Reference proteome</keyword>
<gene>
    <name evidence="4" type="ORF">FDK13_19555</name>
</gene>
<dbReference type="GO" id="GO:0016989">
    <property type="term" value="F:sigma factor antagonist activity"/>
    <property type="evidence" value="ECO:0007669"/>
    <property type="project" value="TreeGrafter"/>
</dbReference>
<dbReference type="EMBL" id="SZVO01000009">
    <property type="protein sequence ID" value="TKT90529.1"/>
    <property type="molecule type" value="Genomic_DNA"/>
</dbReference>
<protein>
    <submittedName>
        <fullName evidence="4">DUF4974 domain-containing protein</fullName>
    </submittedName>
</protein>
<feature type="domain" description="FecR protein" evidence="2">
    <location>
        <begin position="141"/>
        <end position="238"/>
    </location>
</feature>
<dbReference type="Pfam" id="PF16344">
    <property type="entry name" value="FecR_C"/>
    <property type="match status" value="1"/>
</dbReference>
<evidence type="ECO:0000259" key="2">
    <source>
        <dbReference type="Pfam" id="PF04773"/>
    </source>
</evidence>
<keyword evidence="1" id="KW-0812">Transmembrane</keyword>
<dbReference type="InterPro" id="IPR006860">
    <property type="entry name" value="FecR"/>
</dbReference>
<dbReference type="Proteomes" id="UP000304900">
    <property type="component" value="Unassembled WGS sequence"/>
</dbReference>
<evidence type="ECO:0000256" key="1">
    <source>
        <dbReference type="SAM" id="Phobius"/>
    </source>
</evidence>
<dbReference type="AlphaFoldDB" id="A0A4U6D064"/>
<accession>A0A4U6D064</accession>
<feature type="transmembrane region" description="Helical" evidence="1">
    <location>
        <begin position="113"/>
        <end position="133"/>
    </location>
</feature>
<name>A0A4U6D064_9BACT</name>
<evidence type="ECO:0000259" key="3">
    <source>
        <dbReference type="Pfam" id="PF16344"/>
    </source>
</evidence>
<dbReference type="InterPro" id="IPR032508">
    <property type="entry name" value="FecR_C"/>
</dbReference>
<dbReference type="OrthoDB" id="1523489at2"/>
<keyword evidence="1" id="KW-0472">Membrane</keyword>
<evidence type="ECO:0000313" key="5">
    <source>
        <dbReference type="Proteomes" id="UP000304900"/>
    </source>
</evidence>
<dbReference type="PANTHER" id="PTHR30273">
    <property type="entry name" value="PERIPLASMIC SIGNAL SENSOR AND SIGMA FACTOR ACTIVATOR FECR-RELATED"/>
    <property type="match status" value="1"/>
</dbReference>
<dbReference type="Gene3D" id="2.60.120.1440">
    <property type="match status" value="1"/>
</dbReference>
<proteinExistence type="predicted"/>
<dbReference type="Pfam" id="PF04773">
    <property type="entry name" value="FecR"/>
    <property type="match status" value="1"/>
</dbReference>
<dbReference type="InterPro" id="IPR012373">
    <property type="entry name" value="Ferrdict_sens_TM"/>
</dbReference>
<evidence type="ECO:0000313" key="4">
    <source>
        <dbReference type="EMBL" id="TKT90529.1"/>
    </source>
</evidence>
<dbReference type="PANTHER" id="PTHR30273:SF2">
    <property type="entry name" value="PROTEIN FECR"/>
    <property type="match status" value="1"/>
</dbReference>
<keyword evidence="1" id="KW-1133">Transmembrane helix</keyword>
<sequence>MCDILLLCLIGSQNKHWLCMDYSQFKASGLAADDFFCKWVLSPDIDTDAFWMSWLGSHLELMAQVELARRMVLEMALESDENISEIVIDRMWDNIVARTNEVPLKSPFNFSRWLMPVAACIVFTIIAFTVYRYHFDVSHSYTTANGETRRIQLPDGSMVTLNANSKLDVPGGWQRPDHREVWLEGEAFFKVRKQKEDGSLTKFTVHTNDVNVEVKGTEFNVNTRKQQTGVLLSEGKVELFLNKYGQGDEVVHMNPGDQVDFSTKKQTLVIRRIEDPVSVYSWKDNRWTFDKTPLSDVASLITDTYGIKVRIQGEWVSQQKVTGIIPSDNLEDILASLESILHVKIDQQNKEITIKREQ</sequence>
<organism evidence="4 5">
    <name type="scientific">Dyadobacter frigoris</name>
    <dbReference type="NCBI Taxonomy" id="2576211"/>
    <lineage>
        <taxon>Bacteria</taxon>
        <taxon>Pseudomonadati</taxon>
        <taxon>Bacteroidota</taxon>
        <taxon>Cytophagia</taxon>
        <taxon>Cytophagales</taxon>
        <taxon>Spirosomataceae</taxon>
        <taxon>Dyadobacter</taxon>
    </lineage>
</organism>
<comment type="caution">
    <text evidence="4">The sequence shown here is derived from an EMBL/GenBank/DDBJ whole genome shotgun (WGS) entry which is preliminary data.</text>
</comment>
<reference evidence="4 5" key="1">
    <citation type="submission" date="2019-05" db="EMBL/GenBank/DDBJ databases">
        <title>Dyadobacter AR-3-8 sp. nov., isolated from arctic soil.</title>
        <authorList>
            <person name="Chaudhary D.K."/>
        </authorList>
    </citation>
    <scope>NUCLEOTIDE SEQUENCE [LARGE SCALE GENOMIC DNA]</scope>
    <source>
        <strain evidence="4 5">AR-3-8</strain>
    </source>
</reference>
<dbReference type="Gene3D" id="3.55.50.30">
    <property type="match status" value="1"/>
</dbReference>
<feature type="domain" description="Protein FecR C-terminal" evidence="3">
    <location>
        <begin position="287"/>
        <end position="354"/>
    </location>
</feature>